<dbReference type="RefSeq" id="XP_034242680.1">
    <property type="nucleotide sequence ID" value="XM_034386789.1"/>
</dbReference>
<organism evidence="3">
    <name type="scientific">Thrips palmi</name>
    <name type="common">Melon thrips</name>
    <dbReference type="NCBI Taxonomy" id="161013"/>
    <lineage>
        <taxon>Eukaryota</taxon>
        <taxon>Metazoa</taxon>
        <taxon>Ecdysozoa</taxon>
        <taxon>Arthropoda</taxon>
        <taxon>Hexapoda</taxon>
        <taxon>Insecta</taxon>
        <taxon>Pterygota</taxon>
        <taxon>Neoptera</taxon>
        <taxon>Paraneoptera</taxon>
        <taxon>Thysanoptera</taxon>
        <taxon>Terebrantia</taxon>
        <taxon>Thripoidea</taxon>
        <taxon>Thripidae</taxon>
        <taxon>Thrips</taxon>
    </lineage>
</organism>
<sequence length="121" mass="12736">MAVLGVLLVCALSALLSTALPTVEATRQLHDAADYEDPLAKAVMECSDMVAPVIGELSSELYVDLSRTCCEDAALAVVEGRALASAAAAAARCFSRTLYPRAAKPAVARLVRCVRDLLVEE</sequence>
<dbReference type="AlphaFoldDB" id="A0A6P8YYC5"/>
<keyword evidence="2" id="KW-1185">Reference proteome</keyword>
<dbReference type="OrthoDB" id="10436537at2759"/>
<evidence type="ECO:0000256" key="1">
    <source>
        <dbReference type="SAM" id="SignalP"/>
    </source>
</evidence>
<feature type="chain" id="PRO_5028366308" evidence="1">
    <location>
        <begin position="26"/>
        <end position="121"/>
    </location>
</feature>
<accession>A0A6P8YYC5</accession>
<dbReference type="GeneID" id="117646094"/>
<feature type="signal peptide" evidence="1">
    <location>
        <begin position="1"/>
        <end position="25"/>
    </location>
</feature>
<keyword evidence="1" id="KW-0732">Signal</keyword>
<evidence type="ECO:0000313" key="3">
    <source>
        <dbReference type="RefSeq" id="XP_034242680.1"/>
    </source>
</evidence>
<proteinExistence type="predicted"/>
<protein>
    <submittedName>
        <fullName evidence="3">Uncharacterized protein LOC117646094 isoform X2</fullName>
    </submittedName>
</protein>
<evidence type="ECO:0000313" key="2">
    <source>
        <dbReference type="Proteomes" id="UP000515158"/>
    </source>
</evidence>
<name>A0A6P8YYC5_THRPL</name>
<dbReference type="Proteomes" id="UP000515158">
    <property type="component" value="Unplaced"/>
</dbReference>
<reference evidence="3" key="1">
    <citation type="submission" date="2025-08" db="UniProtKB">
        <authorList>
            <consortium name="RefSeq"/>
        </authorList>
    </citation>
    <scope>IDENTIFICATION</scope>
    <source>
        <tissue evidence="3">Total insect</tissue>
    </source>
</reference>
<gene>
    <name evidence="3" type="primary">LOC117646094</name>
</gene>